<keyword evidence="2" id="KW-1185">Reference proteome</keyword>
<protein>
    <submittedName>
        <fullName evidence="1">Uncharacterized protein</fullName>
    </submittedName>
</protein>
<evidence type="ECO:0000313" key="2">
    <source>
        <dbReference type="Proteomes" id="UP001054945"/>
    </source>
</evidence>
<gene>
    <name evidence="1" type="ORF">CEXT_5881</name>
</gene>
<dbReference type="Proteomes" id="UP001054945">
    <property type="component" value="Unassembled WGS sequence"/>
</dbReference>
<accession>A0AAV4SRY6</accession>
<sequence>MFSRSPPVRHKCRFQLRALLGELLAFKSNDGHRRRNPPLCIPVLLTPPHKGDVYFAEHQKNGGGPWRVTSSKWVHCAARDKGIVCVVKGGGMNSHSDLLRNVCNK</sequence>
<evidence type="ECO:0000313" key="1">
    <source>
        <dbReference type="EMBL" id="GIY35961.1"/>
    </source>
</evidence>
<name>A0AAV4SRY6_CAEEX</name>
<comment type="caution">
    <text evidence="1">The sequence shown here is derived from an EMBL/GenBank/DDBJ whole genome shotgun (WGS) entry which is preliminary data.</text>
</comment>
<organism evidence="1 2">
    <name type="scientific">Caerostris extrusa</name>
    <name type="common">Bark spider</name>
    <name type="synonym">Caerostris bankana</name>
    <dbReference type="NCBI Taxonomy" id="172846"/>
    <lineage>
        <taxon>Eukaryota</taxon>
        <taxon>Metazoa</taxon>
        <taxon>Ecdysozoa</taxon>
        <taxon>Arthropoda</taxon>
        <taxon>Chelicerata</taxon>
        <taxon>Arachnida</taxon>
        <taxon>Araneae</taxon>
        <taxon>Araneomorphae</taxon>
        <taxon>Entelegynae</taxon>
        <taxon>Araneoidea</taxon>
        <taxon>Araneidae</taxon>
        <taxon>Caerostris</taxon>
    </lineage>
</organism>
<reference evidence="1 2" key="1">
    <citation type="submission" date="2021-06" db="EMBL/GenBank/DDBJ databases">
        <title>Caerostris extrusa draft genome.</title>
        <authorList>
            <person name="Kono N."/>
            <person name="Arakawa K."/>
        </authorList>
    </citation>
    <scope>NUCLEOTIDE SEQUENCE [LARGE SCALE GENOMIC DNA]</scope>
</reference>
<dbReference type="AlphaFoldDB" id="A0AAV4SRY6"/>
<dbReference type="EMBL" id="BPLR01009982">
    <property type="protein sequence ID" value="GIY35961.1"/>
    <property type="molecule type" value="Genomic_DNA"/>
</dbReference>
<proteinExistence type="predicted"/>